<comment type="subcellular location">
    <subcellularLocation>
        <location evidence="8">Cytoplasm</location>
    </subcellularLocation>
</comment>
<dbReference type="EMBL" id="QPJT01000007">
    <property type="protein sequence ID" value="RCX17473.1"/>
    <property type="molecule type" value="Genomic_DNA"/>
</dbReference>
<keyword evidence="1 8" id="KW-0963">Cytoplasm</keyword>
<feature type="domain" description="Aspartate/glutamate/uridylate kinase" evidence="9">
    <location>
        <begin position="15"/>
        <end position="244"/>
    </location>
</feature>
<feature type="binding site" evidence="8">
    <location>
        <position position="146"/>
    </location>
    <ligand>
        <name>substrate</name>
    </ligand>
</feature>
<dbReference type="Pfam" id="PF00696">
    <property type="entry name" value="AA_kinase"/>
    <property type="match status" value="1"/>
</dbReference>
<name>A0A369B7H8_9FIRM</name>
<evidence type="ECO:0000256" key="3">
    <source>
        <dbReference type="ARBA" id="ARBA00022650"/>
    </source>
</evidence>
<dbReference type="PANTHER" id="PTHR43654:SF1">
    <property type="entry name" value="ISOPENTENYL PHOSPHATE KINASE"/>
    <property type="match status" value="1"/>
</dbReference>
<dbReference type="FunFam" id="3.40.1160.10:FF:000018">
    <property type="entry name" value="Glutamate 5-kinase"/>
    <property type="match status" value="1"/>
</dbReference>
<comment type="catalytic activity">
    <reaction evidence="8">
        <text>L-glutamate + ATP = L-glutamyl 5-phosphate + ADP</text>
        <dbReference type="Rhea" id="RHEA:14877"/>
        <dbReference type="ChEBI" id="CHEBI:29985"/>
        <dbReference type="ChEBI" id="CHEBI:30616"/>
        <dbReference type="ChEBI" id="CHEBI:58274"/>
        <dbReference type="ChEBI" id="CHEBI:456216"/>
        <dbReference type="EC" id="2.7.2.11"/>
    </reaction>
</comment>
<feature type="binding site" evidence="8">
    <location>
        <begin position="220"/>
        <end position="226"/>
    </location>
    <ligand>
        <name>ATP</name>
        <dbReference type="ChEBI" id="CHEBI:30616"/>
    </ligand>
</feature>
<dbReference type="HAMAP" id="MF_00456">
    <property type="entry name" value="ProB"/>
    <property type="match status" value="1"/>
</dbReference>
<protein>
    <recommendedName>
        <fullName evidence="8">Glutamate 5-kinase</fullName>
        <ecNumber evidence="8">2.7.2.11</ecNumber>
    </recommendedName>
    <alternativeName>
        <fullName evidence="8">Gamma-glutamyl kinase</fullName>
        <shortName evidence="8">GK</shortName>
    </alternativeName>
</protein>
<sequence>MDSVNLRDYLGNAARIVIKVGTSTLTYGTGKVNFGTIDKLARIISDLSNQGREVILVTSGAIGLGVDRLKLPERPSTIPEKQAVAAVGQCELMHMYSKFFMDYGHVVGQILLTRDVVENEHRRRNVVNTFETLLKKGIIPIVNENDSVSVEEIRFGDNDTLSAIVAKLINADLLIVLSDIEGFYDGDPRKNPHAKMISVIEEITEEVEKSAGGAGTRRGTGGMITKLFAAKIATFAGIDMVIASGKNPDIIMDIINGSDVGTLFVSRKECRAHENK</sequence>
<feature type="binding site" evidence="8">
    <location>
        <position position="19"/>
    </location>
    <ligand>
        <name>ATP</name>
        <dbReference type="ChEBI" id="CHEBI:30616"/>
    </ligand>
</feature>
<dbReference type="GO" id="GO:0055129">
    <property type="term" value="P:L-proline biosynthetic process"/>
    <property type="evidence" value="ECO:0007669"/>
    <property type="project" value="UniProtKB-UniRule"/>
</dbReference>
<dbReference type="CDD" id="cd04242">
    <property type="entry name" value="AAK_G5K_ProB"/>
    <property type="match status" value="1"/>
</dbReference>
<dbReference type="EC" id="2.7.2.11" evidence="8"/>
<evidence type="ECO:0000313" key="11">
    <source>
        <dbReference type="Proteomes" id="UP000253034"/>
    </source>
</evidence>
<feature type="binding site" evidence="8">
    <location>
        <position position="158"/>
    </location>
    <ligand>
        <name>substrate</name>
    </ligand>
</feature>
<dbReference type="UniPathway" id="UPA00098">
    <property type="reaction ID" value="UER00359"/>
</dbReference>
<comment type="pathway">
    <text evidence="8">Amino-acid biosynthesis; L-proline biosynthesis; L-glutamate 5-semialdehyde from L-glutamate: step 1/2.</text>
</comment>
<dbReference type="InterPro" id="IPR001057">
    <property type="entry name" value="Glu/AcGlu_kinase"/>
</dbReference>
<dbReference type="PROSITE" id="PS00902">
    <property type="entry name" value="GLUTAMATE_5_KINASE"/>
    <property type="match status" value="1"/>
</dbReference>
<dbReference type="PIRSF" id="PIRSF000729">
    <property type="entry name" value="GK"/>
    <property type="match status" value="1"/>
</dbReference>
<dbReference type="NCBIfam" id="TIGR01027">
    <property type="entry name" value="proB"/>
    <property type="match status" value="1"/>
</dbReference>
<keyword evidence="6 8" id="KW-0418">Kinase</keyword>
<evidence type="ECO:0000256" key="6">
    <source>
        <dbReference type="ARBA" id="ARBA00022777"/>
    </source>
</evidence>
<dbReference type="PANTHER" id="PTHR43654">
    <property type="entry name" value="GLUTAMATE 5-KINASE"/>
    <property type="match status" value="1"/>
</dbReference>
<reference evidence="10 11" key="1">
    <citation type="submission" date="2018-07" db="EMBL/GenBank/DDBJ databases">
        <title>Genomic Encyclopedia of Type Strains, Phase IV (KMG-IV): sequencing the most valuable type-strain genomes for metagenomic binning, comparative biology and taxonomic classification.</title>
        <authorList>
            <person name="Goeker M."/>
        </authorList>
    </citation>
    <scope>NUCLEOTIDE SEQUENCE [LARGE SCALE GENOMIC DNA]</scope>
    <source>
        <strain evidence="10 11">DSM 27016</strain>
    </source>
</reference>
<dbReference type="PRINTS" id="PR00474">
    <property type="entry name" value="GLU5KINASE"/>
</dbReference>
<dbReference type="InterPro" id="IPR001048">
    <property type="entry name" value="Asp/Glu/Uridylate_kinase"/>
</dbReference>
<dbReference type="SUPFAM" id="SSF53633">
    <property type="entry name" value="Carbamate kinase-like"/>
    <property type="match status" value="1"/>
</dbReference>
<evidence type="ECO:0000256" key="8">
    <source>
        <dbReference type="HAMAP-Rule" id="MF_00456"/>
    </source>
</evidence>
<evidence type="ECO:0000256" key="1">
    <source>
        <dbReference type="ARBA" id="ARBA00022490"/>
    </source>
</evidence>
<keyword evidence="5 8" id="KW-0547">Nucleotide-binding</keyword>
<dbReference type="Gene3D" id="3.40.1160.10">
    <property type="entry name" value="Acetylglutamate kinase-like"/>
    <property type="match status" value="1"/>
</dbReference>
<dbReference type="OrthoDB" id="9804434at2"/>
<dbReference type="GO" id="GO:0005829">
    <property type="term" value="C:cytosol"/>
    <property type="evidence" value="ECO:0007669"/>
    <property type="project" value="TreeGrafter"/>
</dbReference>
<dbReference type="AlphaFoldDB" id="A0A369B7H8"/>
<comment type="caution">
    <text evidence="10">The sequence shown here is derived from an EMBL/GenBank/DDBJ whole genome shotgun (WGS) entry which is preliminary data.</text>
</comment>
<dbReference type="InterPro" id="IPR041739">
    <property type="entry name" value="G5K_ProB"/>
</dbReference>
<feature type="binding site" evidence="8">
    <location>
        <position position="59"/>
    </location>
    <ligand>
        <name>substrate</name>
    </ligand>
</feature>
<keyword evidence="3 8" id="KW-0641">Proline biosynthesis</keyword>
<gene>
    <name evidence="8" type="primary">proB</name>
    <name evidence="10" type="ORF">DFR58_10716</name>
</gene>
<dbReference type="RefSeq" id="WP_114297333.1">
    <property type="nucleotide sequence ID" value="NZ_QPJT01000007.1"/>
</dbReference>
<evidence type="ECO:0000313" key="10">
    <source>
        <dbReference type="EMBL" id="RCX17473.1"/>
    </source>
</evidence>
<proteinExistence type="inferred from homology"/>
<dbReference type="InterPro" id="IPR019797">
    <property type="entry name" value="Glutamate_5-kinase_CS"/>
</dbReference>
<evidence type="ECO:0000256" key="7">
    <source>
        <dbReference type="ARBA" id="ARBA00022840"/>
    </source>
</evidence>
<organism evidence="10 11">
    <name type="scientific">Anaerobacterium chartisolvens</name>
    <dbReference type="NCBI Taxonomy" id="1297424"/>
    <lineage>
        <taxon>Bacteria</taxon>
        <taxon>Bacillati</taxon>
        <taxon>Bacillota</taxon>
        <taxon>Clostridia</taxon>
        <taxon>Eubacteriales</taxon>
        <taxon>Oscillospiraceae</taxon>
        <taxon>Anaerobacterium</taxon>
    </lineage>
</organism>
<comment type="function">
    <text evidence="8">Catalyzes the transfer of a phosphate group to glutamate to form L-glutamate 5-phosphate.</text>
</comment>
<dbReference type="GO" id="GO:0005524">
    <property type="term" value="F:ATP binding"/>
    <property type="evidence" value="ECO:0007669"/>
    <property type="project" value="UniProtKB-KW"/>
</dbReference>
<keyword evidence="2 8" id="KW-0028">Amino-acid biosynthesis</keyword>
<evidence type="ECO:0000256" key="5">
    <source>
        <dbReference type="ARBA" id="ARBA00022741"/>
    </source>
</evidence>
<dbReference type="InterPro" id="IPR036393">
    <property type="entry name" value="AceGlu_kinase-like_sf"/>
</dbReference>
<evidence type="ECO:0000256" key="2">
    <source>
        <dbReference type="ARBA" id="ARBA00022605"/>
    </source>
</evidence>
<keyword evidence="7 8" id="KW-0067">ATP-binding</keyword>
<evidence type="ECO:0000259" key="9">
    <source>
        <dbReference type="Pfam" id="PF00696"/>
    </source>
</evidence>
<evidence type="ECO:0000256" key="4">
    <source>
        <dbReference type="ARBA" id="ARBA00022679"/>
    </source>
</evidence>
<dbReference type="GO" id="GO:0004349">
    <property type="term" value="F:glutamate 5-kinase activity"/>
    <property type="evidence" value="ECO:0007669"/>
    <property type="project" value="UniProtKB-UniRule"/>
</dbReference>
<comment type="similarity">
    <text evidence="8">Belongs to the glutamate 5-kinase family.</text>
</comment>
<dbReference type="InterPro" id="IPR005715">
    <property type="entry name" value="Glu_5kinase/COase_Synthase"/>
</dbReference>
<keyword evidence="4 8" id="KW-0808">Transferase</keyword>
<dbReference type="InterPro" id="IPR011529">
    <property type="entry name" value="Glu_5kinase"/>
</dbReference>
<feature type="binding site" evidence="8">
    <location>
        <begin position="178"/>
        <end position="179"/>
    </location>
    <ligand>
        <name>ATP</name>
        <dbReference type="ChEBI" id="CHEBI:30616"/>
    </ligand>
</feature>
<keyword evidence="11" id="KW-1185">Reference proteome</keyword>
<accession>A0A369B7H8</accession>
<dbReference type="Proteomes" id="UP000253034">
    <property type="component" value="Unassembled WGS sequence"/>
</dbReference>